<protein>
    <recommendedName>
        <fullName evidence="3">Phosphatidic acid phosphatase type 2/haloperoxidase domain-containing protein</fullName>
    </recommendedName>
</protein>
<dbReference type="InterPro" id="IPR000326">
    <property type="entry name" value="PAP2/HPO"/>
</dbReference>
<dbReference type="SMART" id="SM00014">
    <property type="entry name" value="acidPPc"/>
    <property type="match status" value="1"/>
</dbReference>
<dbReference type="GO" id="GO:0047874">
    <property type="term" value="F:dolichyldiphosphatase activity"/>
    <property type="evidence" value="ECO:0007669"/>
    <property type="project" value="TreeGrafter"/>
</dbReference>
<keyword evidence="2" id="KW-0472">Membrane</keyword>
<keyword evidence="2" id="KW-1133">Transmembrane helix</keyword>
<dbReference type="PANTHER" id="PTHR11247">
    <property type="entry name" value="PALMITOYL-PROTEIN THIOESTERASE/DOLICHYLDIPHOSPHATASE 1"/>
    <property type="match status" value="1"/>
</dbReference>
<dbReference type="GO" id="GO:0006487">
    <property type="term" value="P:protein N-linked glycosylation"/>
    <property type="evidence" value="ECO:0007669"/>
    <property type="project" value="TreeGrafter"/>
</dbReference>
<dbReference type="InterPro" id="IPR036938">
    <property type="entry name" value="PAP2/HPO_sf"/>
</dbReference>
<evidence type="ECO:0000256" key="2">
    <source>
        <dbReference type="SAM" id="Phobius"/>
    </source>
</evidence>
<evidence type="ECO:0000313" key="4">
    <source>
        <dbReference type="EMBL" id="MBW93925.1"/>
    </source>
</evidence>
<sequence>MYGPEGKLLRLPLYFSYPFPWQKSMATTTVLHNSTLQFRVSGHSKLKSVKPNFFLRIPASKSGFSVELGSKRGASESKIMTELVKMSAFGRGDREDTVGMVQEDGFFNESNEFCSGVVAEGLEATLNRLSKWIVTALFSAVILWRHDAEALWAAMGAVVNAILSVTLKRILNQERPFSTLGSDPGMPSSHAQTFFYAVLFAIMSIVKWLGINELSMTLSAIALALGSYLSWLRVSQRLHTISQVVVGAAVGSIFSIFWHWTWNAVVLKAFVSYLWVRIVVVLGAAGFCLAFLLHVIREWLNEE</sequence>
<dbReference type="AlphaFoldDB" id="A0A2P2JKE8"/>
<name>A0A2P2JKE8_RHIMU</name>
<evidence type="ECO:0000259" key="3">
    <source>
        <dbReference type="SMART" id="SM00014"/>
    </source>
</evidence>
<dbReference type="Pfam" id="PF01569">
    <property type="entry name" value="PAP2"/>
    <property type="match status" value="1"/>
</dbReference>
<dbReference type="PANTHER" id="PTHR11247:SF40">
    <property type="entry name" value="LIPID PHOSPHATE PHOSPHATASE EPSILON 1, CHLOROPLASTIC"/>
    <property type="match status" value="1"/>
</dbReference>
<dbReference type="Gene3D" id="1.20.144.10">
    <property type="entry name" value="Phosphatidic acid phosphatase type 2/haloperoxidase"/>
    <property type="match status" value="1"/>
</dbReference>
<dbReference type="SUPFAM" id="SSF48317">
    <property type="entry name" value="Acid phosphatase/Vanadium-dependent haloperoxidase"/>
    <property type="match status" value="1"/>
</dbReference>
<organism evidence="4">
    <name type="scientific">Rhizophora mucronata</name>
    <name type="common">Asiatic mangrove</name>
    <dbReference type="NCBI Taxonomy" id="61149"/>
    <lineage>
        <taxon>Eukaryota</taxon>
        <taxon>Viridiplantae</taxon>
        <taxon>Streptophyta</taxon>
        <taxon>Embryophyta</taxon>
        <taxon>Tracheophyta</taxon>
        <taxon>Spermatophyta</taxon>
        <taxon>Magnoliopsida</taxon>
        <taxon>eudicotyledons</taxon>
        <taxon>Gunneridae</taxon>
        <taxon>Pentapetalae</taxon>
        <taxon>rosids</taxon>
        <taxon>fabids</taxon>
        <taxon>Malpighiales</taxon>
        <taxon>Rhizophoraceae</taxon>
        <taxon>Rhizophora</taxon>
    </lineage>
</organism>
<feature type="transmembrane region" description="Helical" evidence="2">
    <location>
        <begin position="191"/>
        <end position="209"/>
    </location>
</feature>
<feature type="transmembrane region" description="Helical" evidence="2">
    <location>
        <begin position="244"/>
        <end position="262"/>
    </location>
</feature>
<keyword evidence="2" id="KW-0812">Transmembrane</keyword>
<keyword evidence="1" id="KW-0378">Hydrolase</keyword>
<evidence type="ECO:0000256" key="1">
    <source>
        <dbReference type="ARBA" id="ARBA00022801"/>
    </source>
</evidence>
<dbReference type="GO" id="GO:0008610">
    <property type="term" value="P:lipid biosynthetic process"/>
    <property type="evidence" value="ECO:0007669"/>
    <property type="project" value="TreeGrafter"/>
</dbReference>
<accession>A0A2P2JKE8</accession>
<proteinExistence type="predicted"/>
<feature type="transmembrane region" description="Helical" evidence="2">
    <location>
        <begin position="274"/>
        <end position="296"/>
    </location>
</feature>
<feature type="domain" description="Phosphatidic acid phosphatase type 2/haloperoxidase" evidence="3">
    <location>
        <begin position="150"/>
        <end position="259"/>
    </location>
</feature>
<reference evidence="4" key="1">
    <citation type="submission" date="2018-02" db="EMBL/GenBank/DDBJ databases">
        <title>Rhizophora mucronata_Transcriptome.</title>
        <authorList>
            <person name="Meera S.P."/>
            <person name="Sreeshan A."/>
            <person name="Augustine A."/>
        </authorList>
    </citation>
    <scope>NUCLEOTIDE SEQUENCE</scope>
    <source>
        <tissue evidence="4">Leaf</tissue>
    </source>
</reference>
<feature type="transmembrane region" description="Helical" evidence="2">
    <location>
        <begin position="215"/>
        <end position="232"/>
    </location>
</feature>
<dbReference type="EMBL" id="GGEC01013442">
    <property type="protein sequence ID" value="MBW93925.1"/>
    <property type="molecule type" value="Transcribed_RNA"/>
</dbReference>
<dbReference type="GO" id="GO:0005789">
    <property type="term" value="C:endoplasmic reticulum membrane"/>
    <property type="evidence" value="ECO:0007669"/>
    <property type="project" value="TreeGrafter"/>
</dbReference>